<feature type="region of interest" description="Disordered" evidence="1">
    <location>
        <begin position="1"/>
        <end position="24"/>
    </location>
</feature>
<evidence type="ECO:0000313" key="3">
    <source>
        <dbReference type="Proteomes" id="UP001066276"/>
    </source>
</evidence>
<keyword evidence="3" id="KW-1185">Reference proteome</keyword>
<organism evidence="2 3">
    <name type="scientific">Pleurodeles waltl</name>
    <name type="common">Iberian ribbed newt</name>
    <dbReference type="NCBI Taxonomy" id="8319"/>
    <lineage>
        <taxon>Eukaryota</taxon>
        <taxon>Metazoa</taxon>
        <taxon>Chordata</taxon>
        <taxon>Craniata</taxon>
        <taxon>Vertebrata</taxon>
        <taxon>Euteleostomi</taxon>
        <taxon>Amphibia</taxon>
        <taxon>Batrachia</taxon>
        <taxon>Caudata</taxon>
        <taxon>Salamandroidea</taxon>
        <taxon>Salamandridae</taxon>
        <taxon>Pleurodelinae</taxon>
        <taxon>Pleurodeles</taxon>
    </lineage>
</organism>
<accession>A0AAV7UUE4</accession>
<protein>
    <submittedName>
        <fullName evidence="2">Uncharacterized protein</fullName>
    </submittedName>
</protein>
<evidence type="ECO:0000313" key="2">
    <source>
        <dbReference type="EMBL" id="KAJ1192156.1"/>
    </source>
</evidence>
<evidence type="ECO:0000256" key="1">
    <source>
        <dbReference type="SAM" id="MobiDB-lite"/>
    </source>
</evidence>
<dbReference type="EMBL" id="JANPWB010000004">
    <property type="protein sequence ID" value="KAJ1192156.1"/>
    <property type="molecule type" value="Genomic_DNA"/>
</dbReference>
<name>A0AAV7UUE4_PLEWA</name>
<comment type="caution">
    <text evidence="2">The sequence shown here is derived from an EMBL/GenBank/DDBJ whole genome shotgun (WGS) entry which is preliminary data.</text>
</comment>
<dbReference type="Proteomes" id="UP001066276">
    <property type="component" value="Chromosome 2_2"/>
</dbReference>
<proteinExistence type="predicted"/>
<dbReference type="AlphaFoldDB" id="A0AAV7UUE4"/>
<reference evidence="2" key="1">
    <citation type="journal article" date="2022" name="bioRxiv">
        <title>Sequencing and chromosome-scale assembly of the giantPleurodeles waltlgenome.</title>
        <authorList>
            <person name="Brown T."/>
            <person name="Elewa A."/>
            <person name="Iarovenko S."/>
            <person name="Subramanian E."/>
            <person name="Araus A.J."/>
            <person name="Petzold A."/>
            <person name="Susuki M."/>
            <person name="Suzuki K.-i.T."/>
            <person name="Hayashi T."/>
            <person name="Toyoda A."/>
            <person name="Oliveira C."/>
            <person name="Osipova E."/>
            <person name="Leigh N.D."/>
            <person name="Simon A."/>
            <person name="Yun M.H."/>
        </authorList>
    </citation>
    <scope>NUCLEOTIDE SEQUENCE</scope>
    <source>
        <strain evidence="2">20211129_DDA</strain>
        <tissue evidence="2">Liver</tissue>
    </source>
</reference>
<gene>
    <name evidence="2" type="ORF">NDU88_001468</name>
</gene>
<sequence>MQSLPMPLAEDPRAEQRNLSSEPGRKAVEIGYTKPLVNHEKCLPGKRNLLQRGKTPSEGVCHPVVHPTQKYSNQGLKVELAPVKQLLRHQIERLGLNPTLVVDVGHRDHVVGPNHQVVTNEKMMKPHTGPEQSHELPPFG</sequence>